<sequence length="279" mass="30267">MKTKGAKMKKSGFTETEHGRIAWVETESDGPAVLFIHGNSSAKEMFGRQFESEIGRRYRLIAFDLPGHGESSDAPDPGATYSIHGFANAAIAFLKARGISQAVVMGWSLGGHVALELMARWPGTVAAWITGTPPAGGADMQDGFLPSENMGLTFKDQFTEEEARSQAQAGAGADVPLEDWMVAVALRADGRFRPLMLQSIIEGKDMDGREIAETALQPLAVVTGGAEPFVNNAFLNTVAYRNLWDGKVHVLDGLGHAPFWQDAPRFNALFSRFLDEVIR</sequence>
<protein>
    <submittedName>
        <fullName evidence="3">Alpha/beta fold hydrolase</fullName>
    </submittedName>
</protein>
<dbReference type="GO" id="GO:0016787">
    <property type="term" value="F:hydrolase activity"/>
    <property type="evidence" value="ECO:0007669"/>
    <property type="project" value="UniProtKB-KW"/>
</dbReference>
<dbReference type="Pfam" id="PF12697">
    <property type="entry name" value="Abhydrolase_6"/>
    <property type="match status" value="1"/>
</dbReference>
<organism evidence="3 4">
    <name type="scientific">Parvibaculum sedimenti</name>
    <dbReference type="NCBI Taxonomy" id="2608632"/>
    <lineage>
        <taxon>Bacteria</taxon>
        <taxon>Pseudomonadati</taxon>
        <taxon>Pseudomonadota</taxon>
        <taxon>Alphaproteobacteria</taxon>
        <taxon>Hyphomicrobiales</taxon>
        <taxon>Parvibaculaceae</taxon>
        <taxon>Parvibaculum</taxon>
    </lineage>
</organism>
<dbReference type="PRINTS" id="PR00111">
    <property type="entry name" value="ABHYDROLASE"/>
</dbReference>
<evidence type="ECO:0000259" key="2">
    <source>
        <dbReference type="Pfam" id="PF12697"/>
    </source>
</evidence>
<keyword evidence="1 3" id="KW-0378">Hydrolase</keyword>
<accession>A0A6N6VHQ2</accession>
<feature type="domain" description="AB hydrolase-1" evidence="2">
    <location>
        <begin position="33"/>
        <end position="267"/>
    </location>
</feature>
<dbReference type="PANTHER" id="PTHR43798">
    <property type="entry name" value="MONOACYLGLYCEROL LIPASE"/>
    <property type="match status" value="1"/>
</dbReference>
<dbReference type="EMBL" id="WESC01000010">
    <property type="protein sequence ID" value="KAB7739498.1"/>
    <property type="molecule type" value="Genomic_DNA"/>
</dbReference>
<reference evidence="3 4" key="1">
    <citation type="submission" date="2019-09" db="EMBL/GenBank/DDBJ databases">
        <title>Parvibaculum sedimenti sp. nov., isolated from sediment.</title>
        <authorList>
            <person name="Wang Y."/>
        </authorList>
    </citation>
    <scope>NUCLEOTIDE SEQUENCE [LARGE SCALE GENOMIC DNA]</scope>
    <source>
        <strain evidence="3 4">HXT-9</strain>
    </source>
</reference>
<dbReference type="Gene3D" id="3.40.50.1820">
    <property type="entry name" value="alpha/beta hydrolase"/>
    <property type="match status" value="1"/>
</dbReference>
<evidence type="ECO:0000256" key="1">
    <source>
        <dbReference type="ARBA" id="ARBA00022801"/>
    </source>
</evidence>
<dbReference type="InterPro" id="IPR050266">
    <property type="entry name" value="AB_hydrolase_sf"/>
</dbReference>
<evidence type="ECO:0000313" key="4">
    <source>
        <dbReference type="Proteomes" id="UP000468901"/>
    </source>
</evidence>
<dbReference type="AlphaFoldDB" id="A0A6N6VHQ2"/>
<dbReference type="InterPro" id="IPR000073">
    <property type="entry name" value="AB_hydrolase_1"/>
</dbReference>
<evidence type="ECO:0000313" key="3">
    <source>
        <dbReference type="EMBL" id="KAB7739498.1"/>
    </source>
</evidence>
<dbReference type="GO" id="GO:0016020">
    <property type="term" value="C:membrane"/>
    <property type="evidence" value="ECO:0007669"/>
    <property type="project" value="TreeGrafter"/>
</dbReference>
<keyword evidence="4" id="KW-1185">Reference proteome</keyword>
<dbReference type="Proteomes" id="UP000468901">
    <property type="component" value="Unassembled WGS sequence"/>
</dbReference>
<gene>
    <name evidence="3" type="ORF">F2P47_12325</name>
</gene>
<comment type="caution">
    <text evidence="3">The sequence shown here is derived from an EMBL/GenBank/DDBJ whole genome shotgun (WGS) entry which is preliminary data.</text>
</comment>
<dbReference type="InterPro" id="IPR029058">
    <property type="entry name" value="AB_hydrolase_fold"/>
</dbReference>
<proteinExistence type="predicted"/>
<dbReference type="SUPFAM" id="SSF53474">
    <property type="entry name" value="alpha/beta-Hydrolases"/>
    <property type="match status" value="1"/>
</dbReference>
<dbReference type="PANTHER" id="PTHR43798:SF31">
    <property type="entry name" value="AB HYDROLASE SUPERFAMILY PROTEIN YCLE"/>
    <property type="match status" value="1"/>
</dbReference>
<name>A0A6N6VHQ2_9HYPH</name>